<dbReference type="InterPro" id="IPR048950">
    <property type="entry name" value="Ppx_GppA_C"/>
</dbReference>
<evidence type="ECO:0000256" key="9">
    <source>
        <dbReference type="ARBA" id="ARBA00023136"/>
    </source>
</evidence>
<evidence type="ECO:0000256" key="10">
    <source>
        <dbReference type="ARBA" id="ARBA00047607"/>
    </source>
</evidence>
<dbReference type="Pfam" id="PF02541">
    <property type="entry name" value="Ppx-GppA"/>
    <property type="match status" value="1"/>
</dbReference>
<protein>
    <recommendedName>
        <fullName evidence="6">Exopolyphosphatase</fullName>
        <ecNumber evidence="5">3.6.1.11</ecNumber>
    </recommendedName>
</protein>
<dbReference type="InterPro" id="IPR003695">
    <property type="entry name" value="Ppx_GppA_N"/>
</dbReference>
<dbReference type="Proteomes" id="UP000809621">
    <property type="component" value="Unassembled WGS sequence"/>
</dbReference>
<feature type="domain" description="Ppx/GppA phosphatase C-terminal" evidence="12">
    <location>
        <begin position="317"/>
        <end position="487"/>
    </location>
</feature>
<evidence type="ECO:0000256" key="1">
    <source>
        <dbReference type="ARBA" id="ARBA00001946"/>
    </source>
</evidence>
<dbReference type="Pfam" id="PF21447">
    <property type="entry name" value="Ppx-GppA_III"/>
    <property type="match status" value="1"/>
</dbReference>
<dbReference type="SUPFAM" id="SSF53067">
    <property type="entry name" value="Actin-like ATPase domain"/>
    <property type="match status" value="2"/>
</dbReference>
<dbReference type="PIRSF" id="PIRSF001267">
    <property type="entry name" value="Pyrophosphatase_GppA_Ppx"/>
    <property type="match status" value="1"/>
</dbReference>
<dbReference type="RefSeq" id="WP_205157237.1">
    <property type="nucleotide sequence ID" value="NZ_JAFEUM010000001.1"/>
</dbReference>
<evidence type="ECO:0000256" key="6">
    <source>
        <dbReference type="ARBA" id="ARBA00020416"/>
    </source>
</evidence>
<comment type="similarity">
    <text evidence="3">Belongs to the GppA/Ppx family.</text>
</comment>
<evidence type="ECO:0000256" key="4">
    <source>
        <dbReference type="ARBA" id="ARBA00011738"/>
    </source>
</evidence>
<evidence type="ECO:0000313" key="14">
    <source>
        <dbReference type="Proteomes" id="UP000809621"/>
    </source>
</evidence>
<accession>A0ABS2HEY4</accession>
<evidence type="ECO:0000256" key="5">
    <source>
        <dbReference type="ARBA" id="ARBA00012451"/>
    </source>
</evidence>
<organism evidence="13 14">
    <name type="scientific">Vibrio ulleungensis</name>
    <dbReference type="NCBI Taxonomy" id="2807619"/>
    <lineage>
        <taxon>Bacteria</taxon>
        <taxon>Pseudomonadati</taxon>
        <taxon>Pseudomonadota</taxon>
        <taxon>Gammaproteobacteria</taxon>
        <taxon>Vibrionales</taxon>
        <taxon>Vibrionaceae</taxon>
        <taxon>Vibrio</taxon>
    </lineage>
</organism>
<evidence type="ECO:0000256" key="7">
    <source>
        <dbReference type="ARBA" id="ARBA00022475"/>
    </source>
</evidence>
<evidence type="ECO:0000256" key="3">
    <source>
        <dbReference type="ARBA" id="ARBA00007125"/>
    </source>
</evidence>
<evidence type="ECO:0000313" key="13">
    <source>
        <dbReference type="EMBL" id="MBM7035651.1"/>
    </source>
</evidence>
<comment type="cofactor">
    <cofactor evidence="1">
        <name>Mg(2+)</name>
        <dbReference type="ChEBI" id="CHEBI:18420"/>
    </cofactor>
</comment>
<comment type="subcellular location">
    <subcellularLocation>
        <location evidence="2">Cell membrane</location>
        <topology evidence="2">Peripheral membrane protein</topology>
    </subcellularLocation>
</comment>
<evidence type="ECO:0000259" key="12">
    <source>
        <dbReference type="Pfam" id="PF21447"/>
    </source>
</evidence>
<name>A0ABS2HEY4_9VIBR</name>
<gene>
    <name evidence="13" type="primary">ppx</name>
    <name evidence="13" type="ORF">JQC93_04455</name>
</gene>
<dbReference type="InterPro" id="IPR022371">
    <property type="entry name" value="Exopolyphosphatase"/>
</dbReference>
<feature type="domain" description="Ppx/GppA phosphatase N-terminal" evidence="11">
    <location>
        <begin position="29"/>
        <end position="309"/>
    </location>
</feature>
<dbReference type="EMBL" id="JAFEUM010000001">
    <property type="protein sequence ID" value="MBM7035651.1"/>
    <property type="molecule type" value="Genomic_DNA"/>
</dbReference>
<proteinExistence type="inferred from homology"/>
<sequence length="505" mass="57037">MDNSPSDSVQDDSRQIAALDLGSNSFHLVVAKVVGNDIQIVSRHKQRVRLAQGLDEQNNLSNQAIERGLDCLAAFAERLSGFDVDDVRIAATHTLRVANNAHIFLQRAAQILPFPIEIIPGTEEARLIYLGVSHTQVEADKKLVIDIGGGSTELVIGEELEPIKLTSTLMGCVSFTERFFSKGKLSANRFKKAQVAAQQQLEHVKESYLKTGWTTSIGSSGTVKAIREVVIGQGHDDGVITPKRLKTLIESLCEFEHIDDIKLSKLPSERLPVFAAGVAILYAIMKVLQISELHYSSGALREGILYEMDSRFDRTDIRMRTAETLAQKYAVELSHAENVKATLDHLLCQYLDQTKLKKKRELSQLLGWAALLHEVGLSIHFQGHHKHSAYLLQHSYMPGFNREHQLLLATLSRFQRKTIKLTELRDFYLFRKKDVLDLIKLFRLSIVLNSQRDNDPVYAQLDVSDESWVVSLEDELFNHPVLSADFDNEIMYWDKVEWNLVVNNV</sequence>
<keyword evidence="8 13" id="KW-0378">Hydrolase</keyword>
<dbReference type="InterPro" id="IPR043129">
    <property type="entry name" value="ATPase_NBD"/>
</dbReference>
<dbReference type="InterPro" id="IPR050273">
    <property type="entry name" value="GppA/Ppx_hydrolase"/>
</dbReference>
<dbReference type="Gene3D" id="1.10.3210.10">
    <property type="entry name" value="Hypothetical protein af1432"/>
    <property type="match status" value="1"/>
</dbReference>
<dbReference type="Gene3D" id="3.30.420.150">
    <property type="entry name" value="Exopolyphosphatase. Domain 2"/>
    <property type="match status" value="1"/>
</dbReference>
<evidence type="ECO:0000259" key="11">
    <source>
        <dbReference type="Pfam" id="PF02541"/>
    </source>
</evidence>
<comment type="caution">
    <text evidence="13">The sequence shown here is derived from an EMBL/GenBank/DDBJ whole genome shotgun (WGS) entry which is preliminary data.</text>
</comment>
<dbReference type="NCBIfam" id="TIGR03706">
    <property type="entry name" value="exo_poly_only"/>
    <property type="match status" value="1"/>
</dbReference>
<keyword evidence="9" id="KW-0472">Membrane</keyword>
<reference evidence="13 14" key="1">
    <citation type="submission" date="2021-02" db="EMBL/GenBank/DDBJ databases">
        <authorList>
            <person name="Park J.-S."/>
        </authorList>
    </citation>
    <scope>NUCLEOTIDE SEQUENCE [LARGE SCALE GENOMIC DNA]</scope>
    <source>
        <strain evidence="13 14">188UL20-2</strain>
    </source>
</reference>
<dbReference type="SUPFAM" id="SSF109604">
    <property type="entry name" value="HD-domain/PDEase-like"/>
    <property type="match status" value="1"/>
</dbReference>
<comment type="subunit">
    <text evidence="4">Homodimer.</text>
</comment>
<keyword evidence="7" id="KW-1003">Cell membrane</keyword>
<dbReference type="PANTHER" id="PTHR30005">
    <property type="entry name" value="EXOPOLYPHOSPHATASE"/>
    <property type="match status" value="1"/>
</dbReference>
<comment type="catalytic activity">
    <reaction evidence="10">
        <text>[phosphate](n) + H2O = [phosphate](n-1) + phosphate + H(+)</text>
        <dbReference type="Rhea" id="RHEA:21528"/>
        <dbReference type="Rhea" id="RHEA-COMP:9859"/>
        <dbReference type="Rhea" id="RHEA-COMP:14279"/>
        <dbReference type="ChEBI" id="CHEBI:15377"/>
        <dbReference type="ChEBI" id="CHEBI:15378"/>
        <dbReference type="ChEBI" id="CHEBI:16838"/>
        <dbReference type="ChEBI" id="CHEBI:43474"/>
        <dbReference type="EC" id="3.6.1.11"/>
    </reaction>
</comment>
<evidence type="ECO:0000256" key="8">
    <source>
        <dbReference type="ARBA" id="ARBA00022801"/>
    </source>
</evidence>
<dbReference type="PANTHER" id="PTHR30005:SF14">
    <property type="entry name" value="EXOPOLYPHOSPHATASE"/>
    <property type="match status" value="1"/>
</dbReference>
<dbReference type="GO" id="GO:0004309">
    <property type="term" value="F:exopolyphosphatase activity"/>
    <property type="evidence" value="ECO:0007669"/>
    <property type="project" value="UniProtKB-EC"/>
</dbReference>
<dbReference type="InterPro" id="IPR030673">
    <property type="entry name" value="PyroPPase_GppA_Ppx"/>
</dbReference>
<dbReference type="EC" id="3.6.1.11" evidence="5"/>
<keyword evidence="14" id="KW-1185">Reference proteome</keyword>
<evidence type="ECO:0000256" key="2">
    <source>
        <dbReference type="ARBA" id="ARBA00004202"/>
    </source>
</evidence>
<dbReference type="Gene3D" id="3.30.420.40">
    <property type="match status" value="1"/>
</dbReference>